<feature type="compositionally biased region" description="Basic and acidic residues" evidence="1">
    <location>
        <begin position="9"/>
        <end position="21"/>
    </location>
</feature>
<protein>
    <submittedName>
        <fullName evidence="2">Uncharacterized protein</fullName>
    </submittedName>
</protein>
<dbReference type="InParanoid" id="A0A0H2S603"/>
<sequence length="255" mass="28376">MPHKRAKKSVRDKERDTKKSDLPPSQLVSGFQNDGGFPKSAAWVLNAEAVRSAYREKRKREADGGDDDGKRKRKRKATNGQGETDGDVQKAKASLTIKPGESLKHFNRRVEDDMRPLVRTAMSSTASASRQKRNASEKDDQTNAQTPERPNKSKSSHIESQSEFQRVKSTKPAAELKDFDRLVSSAPKRLNDIVQAPPQLSIGSRLKSKSKSSSNSSGDKSDNVISVAQKRMMDLEREKAIARYRALKTSKHDAS</sequence>
<evidence type="ECO:0000313" key="2">
    <source>
        <dbReference type="EMBL" id="KLO19705.1"/>
    </source>
</evidence>
<gene>
    <name evidence="2" type="ORF">SCHPADRAFT_992650</name>
</gene>
<name>A0A0H2S603_9AGAM</name>
<proteinExistence type="predicted"/>
<feature type="compositionally biased region" description="Low complexity" evidence="1">
    <location>
        <begin position="200"/>
        <end position="218"/>
    </location>
</feature>
<organism evidence="2 3">
    <name type="scientific">Schizopora paradoxa</name>
    <dbReference type="NCBI Taxonomy" id="27342"/>
    <lineage>
        <taxon>Eukaryota</taxon>
        <taxon>Fungi</taxon>
        <taxon>Dikarya</taxon>
        <taxon>Basidiomycota</taxon>
        <taxon>Agaricomycotina</taxon>
        <taxon>Agaricomycetes</taxon>
        <taxon>Hymenochaetales</taxon>
        <taxon>Schizoporaceae</taxon>
        <taxon>Schizopora</taxon>
    </lineage>
</organism>
<dbReference type="Proteomes" id="UP000053477">
    <property type="component" value="Unassembled WGS sequence"/>
</dbReference>
<dbReference type="AlphaFoldDB" id="A0A0H2S603"/>
<feature type="region of interest" description="Disordered" evidence="1">
    <location>
        <begin position="1"/>
        <end position="38"/>
    </location>
</feature>
<feature type="compositionally biased region" description="Low complexity" evidence="1">
    <location>
        <begin position="120"/>
        <end position="129"/>
    </location>
</feature>
<feature type="region of interest" description="Disordered" evidence="1">
    <location>
        <begin position="185"/>
        <end position="225"/>
    </location>
</feature>
<dbReference type="EMBL" id="KQ085885">
    <property type="protein sequence ID" value="KLO19705.1"/>
    <property type="molecule type" value="Genomic_DNA"/>
</dbReference>
<feature type="compositionally biased region" description="Basic and acidic residues" evidence="1">
    <location>
        <begin position="101"/>
        <end position="116"/>
    </location>
</feature>
<evidence type="ECO:0000256" key="1">
    <source>
        <dbReference type="SAM" id="MobiDB-lite"/>
    </source>
</evidence>
<accession>A0A0H2S603</accession>
<feature type="region of interest" description="Disordered" evidence="1">
    <location>
        <begin position="54"/>
        <end position="172"/>
    </location>
</feature>
<evidence type="ECO:0000313" key="3">
    <source>
        <dbReference type="Proteomes" id="UP000053477"/>
    </source>
</evidence>
<dbReference type="OrthoDB" id="5876637at2759"/>
<feature type="compositionally biased region" description="Basic and acidic residues" evidence="1">
    <location>
        <begin position="54"/>
        <end position="70"/>
    </location>
</feature>
<reference evidence="2 3" key="1">
    <citation type="submission" date="2015-04" db="EMBL/GenBank/DDBJ databases">
        <title>Complete genome sequence of Schizopora paradoxa KUC8140, a cosmopolitan wood degrader in East Asia.</title>
        <authorList>
            <consortium name="DOE Joint Genome Institute"/>
            <person name="Min B."/>
            <person name="Park H."/>
            <person name="Jang Y."/>
            <person name="Kim J.-J."/>
            <person name="Kim K.H."/>
            <person name="Pangilinan J."/>
            <person name="Lipzen A."/>
            <person name="Riley R."/>
            <person name="Grigoriev I.V."/>
            <person name="Spatafora J.W."/>
            <person name="Choi I.-G."/>
        </authorList>
    </citation>
    <scope>NUCLEOTIDE SEQUENCE [LARGE SCALE GENOMIC DNA]</scope>
    <source>
        <strain evidence="2 3">KUC8140</strain>
    </source>
</reference>
<keyword evidence="3" id="KW-1185">Reference proteome</keyword>
<dbReference type="STRING" id="27342.A0A0H2S603"/>